<dbReference type="OrthoDB" id="9802752at2"/>
<gene>
    <name evidence="2" type="ordered locus">TREAZ_0142</name>
</gene>
<evidence type="ECO:0000259" key="1">
    <source>
        <dbReference type="PROSITE" id="PS51459"/>
    </source>
</evidence>
<dbReference type="SUPFAM" id="SSF140931">
    <property type="entry name" value="Fic-like"/>
    <property type="match status" value="1"/>
</dbReference>
<feature type="domain" description="Fido" evidence="1">
    <location>
        <begin position="4"/>
        <end position="122"/>
    </location>
</feature>
<name>F5YEY3_LEAAZ</name>
<keyword evidence="3" id="KW-1185">Reference proteome</keyword>
<dbReference type="EMBL" id="CP001841">
    <property type="protein sequence ID" value="AEF81085.1"/>
    <property type="molecule type" value="Genomic_DNA"/>
</dbReference>
<reference evidence="3" key="1">
    <citation type="submission" date="2009-12" db="EMBL/GenBank/DDBJ databases">
        <title>Complete sequence of Treponema azotonutricium strain ZAS-9.</title>
        <authorList>
            <person name="Tetu S.G."/>
            <person name="Matson E."/>
            <person name="Ren Q."/>
            <person name="Seshadri R."/>
            <person name="Elbourne L."/>
            <person name="Hassan K.A."/>
            <person name="Durkin A."/>
            <person name="Radune D."/>
            <person name="Mohamoud Y."/>
            <person name="Shay R."/>
            <person name="Jin S."/>
            <person name="Zhang X."/>
            <person name="Lucey K."/>
            <person name="Ballor N.R."/>
            <person name="Ottesen E."/>
            <person name="Rosenthal R."/>
            <person name="Allen A."/>
            <person name="Leadbetter J.R."/>
            <person name="Paulsen I.T."/>
        </authorList>
    </citation>
    <scope>NUCLEOTIDE SEQUENCE [LARGE SCALE GENOMIC DNA]</scope>
    <source>
        <strain evidence="3">ATCC BAA-888 / DSM 13862 / ZAS-9</strain>
    </source>
</reference>
<evidence type="ECO:0000313" key="2">
    <source>
        <dbReference type="EMBL" id="AEF81085.1"/>
    </source>
</evidence>
<dbReference type="GO" id="GO:0016301">
    <property type="term" value="F:kinase activity"/>
    <property type="evidence" value="ECO:0007669"/>
    <property type="project" value="InterPro"/>
</dbReference>
<dbReference type="PROSITE" id="PS51459">
    <property type="entry name" value="FIDO"/>
    <property type="match status" value="1"/>
</dbReference>
<dbReference type="AlphaFoldDB" id="F5YEY3"/>
<sequence length="128" mass="14497">MKRILGQQIIEIHRRLINQTGGMEGVRDSNMLDSAVMSPFQTFGGADLYPNLHAKAAQMGYQLINNHPFFDGNKRTGIHIMFLFLLINDEKIIATNKEKIELGLSIAEGKINPQEIILWLDAHAKKIR</sequence>
<dbReference type="PIRSF" id="PIRSF018297">
    <property type="entry name" value="Doc"/>
    <property type="match status" value="1"/>
</dbReference>
<reference evidence="2 3" key="2">
    <citation type="journal article" date="2011" name="ISME J.">
        <title>RNA-seq reveals cooperative metabolic interactions between two termite-gut spirochete species in co-culture.</title>
        <authorList>
            <person name="Rosenthal A.Z."/>
            <person name="Matson E.G."/>
            <person name="Eldar A."/>
            <person name="Leadbetter J.R."/>
        </authorList>
    </citation>
    <scope>NUCLEOTIDE SEQUENCE [LARGE SCALE GENOMIC DNA]</scope>
    <source>
        <strain evidence="3">ATCC BAA-888 / DSM 13862 / ZAS-9</strain>
    </source>
</reference>
<organism evidence="2 3">
    <name type="scientific">Leadbettera azotonutricia (strain ATCC BAA-888 / DSM 13862 / ZAS-9)</name>
    <name type="common">Treponema azotonutricium</name>
    <dbReference type="NCBI Taxonomy" id="545695"/>
    <lineage>
        <taxon>Bacteria</taxon>
        <taxon>Pseudomonadati</taxon>
        <taxon>Spirochaetota</taxon>
        <taxon>Spirochaetia</taxon>
        <taxon>Spirochaetales</taxon>
        <taxon>Breznakiellaceae</taxon>
        <taxon>Leadbettera</taxon>
    </lineage>
</organism>
<dbReference type="InterPro" id="IPR003812">
    <property type="entry name" value="Fido"/>
</dbReference>
<dbReference type="HOGENOM" id="CLU_115697_4_1_12"/>
<dbReference type="Pfam" id="PF02661">
    <property type="entry name" value="Fic"/>
    <property type="match status" value="1"/>
</dbReference>
<proteinExistence type="predicted"/>
<protein>
    <submittedName>
        <fullName evidence="2">Death on curing protein</fullName>
    </submittedName>
</protein>
<dbReference type="InterPro" id="IPR006440">
    <property type="entry name" value="Doc"/>
</dbReference>
<accession>F5YEY3</accession>
<dbReference type="InterPro" id="IPR036597">
    <property type="entry name" value="Fido-like_dom_sf"/>
</dbReference>
<evidence type="ECO:0000313" key="3">
    <source>
        <dbReference type="Proteomes" id="UP000009222"/>
    </source>
</evidence>
<dbReference type="Gene3D" id="1.20.120.1870">
    <property type="entry name" value="Fic/DOC protein, Fido domain"/>
    <property type="match status" value="1"/>
</dbReference>
<dbReference type="eggNOG" id="COG3654">
    <property type="taxonomic scope" value="Bacteria"/>
</dbReference>
<dbReference type="InParanoid" id="F5YEY3"/>
<dbReference type="KEGG" id="taz:TREAZ_0142"/>
<dbReference type="RefSeq" id="WP_015711782.1">
    <property type="nucleotide sequence ID" value="NC_015577.1"/>
</dbReference>
<dbReference type="PANTHER" id="PTHR39426:SF1">
    <property type="entry name" value="HOMOLOGY TO DEATH-ON-CURING PROTEIN OF PHAGE P1"/>
    <property type="match status" value="1"/>
</dbReference>
<dbReference type="PANTHER" id="PTHR39426">
    <property type="entry name" value="HOMOLOGY TO DEATH-ON-CURING PROTEIN OF PHAGE P1"/>
    <property type="match status" value="1"/>
</dbReference>
<dbReference type="InterPro" id="IPR053737">
    <property type="entry name" value="Type_II_TA_Toxin"/>
</dbReference>
<dbReference type="Proteomes" id="UP000009222">
    <property type="component" value="Chromosome"/>
</dbReference>
<dbReference type="STRING" id="545695.TREAZ_0142"/>
<dbReference type="NCBIfam" id="TIGR01550">
    <property type="entry name" value="DOC_P1"/>
    <property type="match status" value="1"/>
</dbReference>